<sequence>MTTPYLFGTEDCKVDNKLVSALCHMCTPDKAVDKTSLFGDFAFSEMCVSDEMTLEHKKALEAIRAPIQGDFINRVVEELRSKGDSKPALAKLADAIDGEYKRLLKVFFLRVRCFIVIRNSTNEPIGRIVAFPEQIADDYGNNLDEHNETGMGKMKVLFAQQSNKSRIGTTLYVGHGAGATMAQICGCLKDEPAVTFDSTYLSEILTRNIFREELPKKFELAERKEGEFPWNILSYYFEPACSSATCSRRRTR</sequence>
<evidence type="ECO:0000313" key="1">
    <source>
        <dbReference type="EMBL" id="CAD2218041.1"/>
    </source>
</evidence>
<dbReference type="Proteomes" id="UP000515908">
    <property type="component" value="Chromosome 10"/>
</dbReference>
<dbReference type="AlphaFoldDB" id="A0A7G2CGF0"/>
<accession>A0A7G2CGF0</accession>
<proteinExistence type="predicted"/>
<reference evidence="1 2" key="1">
    <citation type="submission" date="2020-08" db="EMBL/GenBank/DDBJ databases">
        <authorList>
            <person name="Newling K."/>
            <person name="Davey J."/>
            <person name="Forrester S."/>
        </authorList>
    </citation>
    <scope>NUCLEOTIDE SEQUENCE [LARGE SCALE GENOMIC DNA]</scope>
    <source>
        <strain evidence="2">Crithidia deanei Carvalho (ATCC PRA-265)</strain>
    </source>
</reference>
<organism evidence="1 2">
    <name type="scientific">Angomonas deanei</name>
    <dbReference type="NCBI Taxonomy" id="59799"/>
    <lineage>
        <taxon>Eukaryota</taxon>
        <taxon>Discoba</taxon>
        <taxon>Euglenozoa</taxon>
        <taxon>Kinetoplastea</taxon>
        <taxon>Metakinetoplastina</taxon>
        <taxon>Trypanosomatida</taxon>
        <taxon>Trypanosomatidae</taxon>
        <taxon>Strigomonadinae</taxon>
        <taxon>Angomonas</taxon>
    </lineage>
</organism>
<name>A0A7G2CGF0_9TRYP</name>
<dbReference type="OrthoDB" id="262399at2759"/>
<dbReference type="EMBL" id="LR877154">
    <property type="protein sequence ID" value="CAD2218041.1"/>
    <property type="molecule type" value="Genomic_DNA"/>
</dbReference>
<protein>
    <submittedName>
        <fullName evidence="1">Uncharacterized protein</fullName>
    </submittedName>
</protein>
<dbReference type="VEuPathDB" id="TriTrypDB:ADEAN_000552700"/>
<keyword evidence="2" id="KW-1185">Reference proteome</keyword>
<evidence type="ECO:0000313" key="2">
    <source>
        <dbReference type="Proteomes" id="UP000515908"/>
    </source>
</evidence>
<gene>
    <name evidence="1" type="ORF">ADEAN_000552700</name>
</gene>